<comment type="similarity">
    <text evidence="2">Belongs to the YPP1 family.</text>
</comment>
<organism evidence="5 6">
    <name type="scientific">Circinella minor</name>
    <dbReference type="NCBI Taxonomy" id="1195481"/>
    <lineage>
        <taxon>Eukaryota</taxon>
        <taxon>Fungi</taxon>
        <taxon>Fungi incertae sedis</taxon>
        <taxon>Mucoromycota</taxon>
        <taxon>Mucoromycotina</taxon>
        <taxon>Mucoromycetes</taxon>
        <taxon>Mucorales</taxon>
        <taxon>Lichtheimiaceae</taxon>
        <taxon>Circinella</taxon>
    </lineage>
</organism>
<evidence type="ECO:0008006" key="7">
    <source>
        <dbReference type="Google" id="ProtNLM"/>
    </source>
</evidence>
<evidence type="ECO:0000256" key="1">
    <source>
        <dbReference type="ARBA" id="ARBA00002550"/>
    </source>
</evidence>
<feature type="repeat" description="TPR" evidence="3">
    <location>
        <begin position="996"/>
        <end position="1029"/>
    </location>
</feature>
<dbReference type="PANTHER" id="PTHR23083:SF464">
    <property type="entry name" value="TETRATRICOPEPTIDE REPEAT DOMAIN 7, ISOFORM A"/>
    <property type="match status" value="1"/>
</dbReference>
<accession>A0A8H7S4L1</accession>
<keyword evidence="3" id="KW-0802">TPR repeat</keyword>
<feature type="repeat" description="TPR" evidence="3">
    <location>
        <begin position="549"/>
        <end position="582"/>
    </location>
</feature>
<feature type="region of interest" description="Disordered" evidence="4">
    <location>
        <begin position="859"/>
        <end position="878"/>
    </location>
</feature>
<evidence type="ECO:0000256" key="3">
    <source>
        <dbReference type="PROSITE-ProRule" id="PRU00339"/>
    </source>
</evidence>
<gene>
    <name evidence="5" type="ORF">INT45_008715</name>
</gene>
<evidence type="ECO:0000256" key="4">
    <source>
        <dbReference type="SAM" id="MobiDB-lite"/>
    </source>
</evidence>
<feature type="region of interest" description="Disordered" evidence="4">
    <location>
        <begin position="61"/>
        <end position="85"/>
    </location>
</feature>
<feature type="region of interest" description="Disordered" evidence="4">
    <location>
        <begin position="424"/>
        <end position="444"/>
    </location>
</feature>
<dbReference type="Gene3D" id="1.25.40.10">
    <property type="entry name" value="Tetratricopeptide repeat domain"/>
    <property type="match status" value="2"/>
</dbReference>
<dbReference type="InterPro" id="IPR019734">
    <property type="entry name" value="TPR_rpt"/>
</dbReference>
<name>A0A8H7S4L1_9FUNG</name>
<feature type="compositionally biased region" description="Polar residues" evidence="4">
    <location>
        <begin position="727"/>
        <end position="760"/>
    </location>
</feature>
<dbReference type="InterPro" id="IPR051722">
    <property type="entry name" value="Endocytosis_PI4K-reg_protein"/>
</dbReference>
<dbReference type="EMBL" id="JAEPRB010000079">
    <property type="protein sequence ID" value="KAG2222596.1"/>
    <property type="molecule type" value="Genomic_DNA"/>
</dbReference>
<dbReference type="SMART" id="SM00028">
    <property type="entry name" value="TPR"/>
    <property type="match status" value="4"/>
</dbReference>
<feature type="compositionally biased region" description="Basic residues" evidence="4">
    <location>
        <begin position="786"/>
        <end position="807"/>
    </location>
</feature>
<evidence type="ECO:0000256" key="2">
    <source>
        <dbReference type="ARBA" id="ARBA00038251"/>
    </source>
</evidence>
<proteinExistence type="inferred from homology"/>
<evidence type="ECO:0000313" key="6">
    <source>
        <dbReference type="Proteomes" id="UP000646827"/>
    </source>
</evidence>
<dbReference type="Proteomes" id="UP000646827">
    <property type="component" value="Unassembled WGS sequence"/>
</dbReference>
<sequence>MTASKVVQISKEIEDARCKGNWNLIPELARRYKKHNPKGEILAQTISAEASLSQLSINVRKSNSQQQQRRRDINNEVQPDLPPRLDPKQVKSLQLQLESVIQMNENSATNEKEFAKIILARSFFECGEYTKAVDIIQQLSFSKQDVTSGYRSVLFLQARVIKAISLDLGGNIPLALESYRGIVSAVKNVTGSKDRVFTAWAEEGLYRGSILALKNDTNNVASTLEILRGYQRVTANQSTLWRLEKRLKITQQSLRYLSEAYRHGNYCYPEKESSDQAMFMMEATHLRAIYETMVYAAASFPRADQINPIVLDYADQLGELMDLVSWPICDLRVFAESLSRATQRAFNSPRIMRHQFRTQIKIGEYKEAHYAFTSYLYLVGLTSQKRDESRFHGEALATDAEGNNIPVPLIKTQDIRQMIKDRGQMKDDGHFESGKSIASKRSAEKESTEDVLDVLLSAVKMLCEELERGAEAVEIAEIAKNVFDMELLNGQQQKKEEQCMLFGTRVYRAAGTAYGLLATQTMDPSMRPEYHGKALEYLEESLKINGSSWETYYQLALQRGETRDIRQAIHATTKALQLNPKHIPSWHLLVLLCTCPAQGDMQQALKTCKTALKKVQDIIADYHHENNEELSTMELGTQPGFDDLLQYVSLETTLSMLINSTKGPLDALESQKNVFASYNLIAVPDDLDIQYGSLYNEGNGERNRMVISGSLGNLSEAVPSSSSSSSEADFNNNEKQQQLKSNGNTSLTHSSARQNGSLNSIRRMGDLRNIESKTDSIRTEPIPSTQHHRRLHPSLHLFRGRSMRKYKSSKEGLSSSIATNEDNVSRESKDSLFSSNGARASYPMQASVTSLQSLRSFNSTHSLNQPGSTSSASTQVTARSRLRLKRSTRILCNLWLLSASFFLNMGRMDEALKAVEEAENIDWTTNAKLWCMLGRIRLSQNRIDWAITAFQKGLVCENNDVECRVWLARAYQEQGILEVAEGILELVTRGNGWNYALAWFHLGEVYRKTGRIERAKDCLLYALELEKTQPIEPFSVLPRIV</sequence>
<dbReference type="SUPFAM" id="SSF48452">
    <property type="entry name" value="TPR-like"/>
    <property type="match status" value="1"/>
</dbReference>
<dbReference type="PROSITE" id="PS50005">
    <property type="entry name" value="TPR"/>
    <property type="match status" value="2"/>
</dbReference>
<feature type="compositionally biased region" description="Basic and acidic residues" evidence="4">
    <location>
        <begin position="763"/>
        <end position="778"/>
    </location>
</feature>
<dbReference type="InterPro" id="IPR011990">
    <property type="entry name" value="TPR-like_helical_dom_sf"/>
</dbReference>
<dbReference type="OrthoDB" id="29013at2759"/>
<reference evidence="5 6" key="1">
    <citation type="submission" date="2020-12" db="EMBL/GenBank/DDBJ databases">
        <title>Metabolic potential, ecology and presence of endohyphal bacteria is reflected in genomic diversity of Mucoromycotina.</title>
        <authorList>
            <person name="Muszewska A."/>
            <person name="Okrasinska A."/>
            <person name="Steczkiewicz K."/>
            <person name="Drgas O."/>
            <person name="Orlowska M."/>
            <person name="Perlinska-Lenart U."/>
            <person name="Aleksandrzak-Piekarczyk T."/>
            <person name="Szatraj K."/>
            <person name="Zielenkiewicz U."/>
            <person name="Pilsyk S."/>
            <person name="Malc E."/>
            <person name="Mieczkowski P."/>
            <person name="Kruszewska J.S."/>
            <person name="Biernat P."/>
            <person name="Pawlowska J."/>
        </authorList>
    </citation>
    <scope>NUCLEOTIDE SEQUENCE [LARGE SCALE GENOMIC DNA]</scope>
    <source>
        <strain evidence="5 6">CBS 142.35</strain>
    </source>
</reference>
<dbReference type="Pfam" id="PF13181">
    <property type="entry name" value="TPR_8"/>
    <property type="match status" value="1"/>
</dbReference>
<feature type="region of interest" description="Disordered" evidence="4">
    <location>
        <begin position="714"/>
        <end position="836"/>
    </location>
</feature>
<keyword evidence="6" id="KW-1185">Reference proteome</keyword>
<evidence type="ECO:0000313" key="5">
    <source>
        <dbReference type="EMBL" id="KAG2222596.1"/>
    </source>
</evidence>
<feature type="compositionally biased region" description="Basic and acidic residues" evidence="4">
    <location>
        <begin position="424"/>
        <end position="433"/>
    </location>
</feature>
<dbReference type="PANTHER" id="PTHR23083">
    <property type="entry name" value="TETRATRICOPEPTIDE REPEAT PROTEIN, TPR"/>
    <property type="match status" value="1"/>
</dbReference>
<protein>
    <recommendedName>
        <fullName evidence="7">TPR-like protein</fullName>
    </recommendedName>
</protein>
<dbReference type="AlphaFoldDB" id="A0A8H7S4L1"/>
<comment type="caution">
    <text evidence="5">The sequence shown here is derived from an EMBL/GenBank/DDBJ whole genome shotgun (WGS) entry which is preliminary data.</text>
</comment>
<comment type="function">
    <text evidence="1">Involved in endocytosis.</text>
</comment>
<feature type="compositionally biased region" description="Polar residues" evidence="4">
    <location>
        <begin position="811"/>
        <end position="822"/>
    </location>
</feature>